<name>A0A0A9WAR8_LYGHE</name>
<reference evidence="2" key="2">
    <citation type="submission" date="2014-07" db="EMBL/GenBank/DDBJ databases">
        <authorList>
            <person name="Hull J."/>
        </authorList>
    </citation>
    <scope>NUCLEOTIDE SEQUENCE</scope>
</reference>
<dbReference type="Pfam" id="PF01031">
    <property type="entry name" value="Dynamin_M"/>
    <property type="match status" value="2"/>
</dbReference>
<accession>A0A0A9WAR8</accession>
<dbReference type="AlphaFoldDB" id="A0A0A9WAR8"/>
<dbReference type="GO" id="GO:0003924">
    <property type="term" value="F:GTPase activity"/>
    <property type="evidence" value="ECO:0007669"/>
    <property type="project" value="TreeGrafter"/>
</dbReference>
<dbReference type="PANTHER" id="PTHR11566">
    <property type="entry name" value="DYNAMIN"/>
    <property type="match status" value="1"/>
</dbReference>
<dbReference type="EMBL" id="GBHO01040021">
    <property type="protein sequence ID" value="JAG03583.1"/>
    <property type="molecule type" value="Transcribed_RNA"/>
</dbReference>
<dbReference type="GO" id="GO:0016020">
    <property type="term" value="C:membrane"/>
    <property type="evidence" value="ECO:0007669"/>
    <property type="project" value="TreeGrafter"/>
</dbReference>
<feature type="domain" description="Dynamin stalk" evidence="1">
    <location>
        <begin position="2"/>
        <end position="52"/>
    </location>
</feature>
<dbReference type="Gene3D" id="1.20.120.1240">
    <property type="entry name" value="Dynamin, middle domain"/>
    <property type="match status" value="1"/>
</dbReference>
<evidence type="ECO:0000259" key="1">
    <source>
        <dbReference type="Pfam" id="PF01031"/>
    </source>
</evidence>
<sequence length="248" mass="28173">MASRLGTQYLIKRLCSLLFQHLQTYLPVIRQQILTTIQEIEKELESYGMPLDIENARYNNDLYSLDPEILLEDRYENLIKHAPVSPSATAATTYIGNGGTNDANKNPSLLGPMLLELLSTFASLYNETLDGRTNAYDDISTHKLLGGARISYVFHDIFASNIDNIDPFDYLTDTDIRIAIRNATGPRPTLFLPEISFELLVKKQIERVRQPCVECVDMIFDELQRVAQQCQTNGIPQLVRFPTLREAM</sequence>
<dbReference type="InterPro" id="IPR022812">
    <property type="entry name" value="Dynamin"/>
</dbReference>
<organism evidence="2">
    <name type="scientific">Lygus hesperus</name>
    <name type="common">Western plant bug</name>
    <dbReference type="NCBI Taxonomy" id="30085"/>
    <lineage>
        <taxon>Eukaryota</taxon>
        <taxon>Metazoa</taxon>
        <taxon>Ecdysozoa</taxon>
        <taxon>Arthropoda</taxon>
        <taxon>Hexapoda</taxon>
        <taxon>Insecta</taxon>
        <taxon>Pterygota</taxon>
        <taxon>Neoptera</taxon>
        <taxon>Paraneoptera</taxon>
        <taxon>Hemiptera</taxon>
        <taxon>Heteroptera</taxon>
        <taxon>Panheteroptera</taxon>
        <taxon>Cimicomorpha</taxon>
        <taxon>Miridae</taxon>
        <taxon>Mirini</taxon>
        <taxon>Lygus</taxon>
    </lineage>
</organism>
<dbReference type="GO" id="GO:0008017">
    <property type="term" value="F:microtubule binding"/>
    <property type="evidence" value="ECO:0007669"/>
    <property type="project" value="TreeGrafter"/>
</dbReference>
<dbReference type="PANTHER" id="PTHR11566:SF21">
    <property type="entry name" value="DYNAMIN RELATED PROTEIN 1, ISOFORM A"/>
    <property type="match status" value="1"/>
</dbReference>
<dbReference type="InterPro" id="IPR000375">
    <property type="entry name" value="Dynamin_stalk"/>
</dbReference>
<dbReference type="Gene3D" id="3.40.50.300">
    <property type="entry name" value="P-loop containing nucleotide triphosphate hydrolases"/>
    <property type="match status" value="1"/>
</dbReference>
<dbReference type="InterPro" id="IPR027417">
    <property type="entry name" value="P-loop_NTPase"/>
</dbReference>
<proteinExistence type="predicted"/>
<reference evidence="2" key="1">
    <citation type="journal article" date="2014" name="PLoS ONE">
        <title>Transcriptome-Based Identification of ABC Transporters in the Western Tarnished Plant Bug Lygus hesperus.</title>
        <authorList>
            <person name="Hull J.J."/>
            <person name="Chaney K."/>
            <person name="Geib S.M."/>
            <person name="Fabrick J.A."/>
            <person name="Brent C.S."/>
            <person name="Walsh D."/>
            <person name="Lavine L.C."/>
        </authorList>
    </citation>
    <scope>NUCLEOTIDE SEQUENCE</scope>
</reference>
<dbReference type="GO" id="GO:0005737">
    <property type="term" value="C:cytoplasm"/>
    <property type="evidence" value="ECO:0007669"/>
    <property type="project" value="TreeGrafter"/>
</dbReference>
<dbReference type="GO" id="GO:0005874">
    <property type="term" value="C:microtubule"/>
    <property type="evidence" value="ECO:0007669"/>
    <property type="project" value="TreeGrafter"/>
</dbReference>
<feature type="domain" description="Dynamin stalk" evidence="1">
    <location>
        <begin position="110"/>
        <end position="247"/>
    </location>
</feature>
<protein>
    <submittedName>
        <fullName evidence="2">Dynamin-A</fullName>
    </submittedName>
</protein>
<gene>
    <name evidence="2" type="primary">dymA_0</name>
    <name evidence="2" type="ORF">CM83_14628</name>
</gene>
<evidence type="ECO:0000313" key="2">
    <source>
        <dbReference type="EMBL" id="JAG03583.1"/>
    </source>
</evidence>